<protein>
    <recommendedName>
        <fullName evidence="3">Anti-sigma factor</fullName>
    </recommendedName>
</protein>
<sequence>MTATIDEHDLLAYVDEQLDPQRRIEVERYLARHPALAARVMRDLQQRHEIGLALGIDAPARRGAGQRTAAAGRGALARILTGALLLAVGWGAHGWVGGATPDPAPLPVFADEAMDAHRAFADHGPSGGGDAPRLSQAAGAQATAPIPAFPKRLFRLGVRIVPWDEGSAAQVIFATPEGERVTLFAAELPDSATSPPQTATVGGVSIVHWRIGPHAYALCGRVPTGDLLEMAEGARPEEPSL</sequence>
<organism evidence="1 2">
    <name type="scientific">Azospirillum oleiclasticum</name>
    <dbReference type="NCBI Taxonomy" id="2735135"/>
    <lineage>
        <taxon>Bacteria</taxon>
        <taxon>Pseudomonadati</taxon>
        <taxon>Pseudomonadota</taxon>
        <taxon>Alphaproteobacteria</taxon>
        <taxon>Rhodospirillales</taxon>
        <taxon>Azospirillaceae</taxon>
        <taxon>Azospirillum</taxon>
    </lineage>
</organism>
<evidence type="ECO:0000313" key="2">
    <source>
        <dbReference type="Proteomes" id="UP000584642"/>
    </source>
</evidence>
<dbReference type="EMBL" id="JABFDB010000014">
    <property type="protein sequence ID" value="NYZ21840.1"/>
    <property type="molecule type" value="Genomic_DNA"/>
</dbReference>
<keyword evidence="2" id="KW-1185">Reference proteome</keyword>
<gene>
    <name evidence="1" type="ORF">HND93_19170</name>
</gene>
<accession>A0ABX2TC16</accession>
<reference evidence="1 2" key="1">
    <citation type="submission" date="2020-05" db="EMBL/GenBank/DDBJ databases">
        <title>Azospirillum oleiclasticum sp. nov, a nitrogen-fixing and heavy crude oil-emulsifying bacterium isolated from the crude oil of Yumen Oilfield.</title>
        <authorList>
            <person name="Wu D."/>
            <person name="Cai M."/>
            <person name="Zhang X."/>
        </authorList>
    </citation>
    <scope>NUCLEOTIDE SEQUENCE [LARGE SCALE GENOMIC DNA]</scope>
    <source>
        <strain evidence="1 2">ROY-1-1-2</strain>
    </source>
</reference>
<dbReference type="RefSeq" id="WP_180283617.1">
    <property type="nucleotide sequence ID" value="NZ_JABFDB010000014.1"/>
</dbReference>
<proteinExistence type="predicted"/>
<evidence type="ECO:0000313" key="1">
    <source>
        <dbReference type="EMBL" id="NYZ21840.1"/>
    </source>
</evidence>
<name>A0ABX2TC16_9PROT</name>
<evidence type="ECO:0008006" key="3">
    <source>
        <dbReference type="Google" id="ProtNLM"/>
    </source>
</evidence>
<comment type="caution">
    <text evidence="1">The sequence shown here is derived from an EMBL/GenBank/DDBJ whole genome shotgun (WGS) entry which is preliminary data.</text>
</comment>
<dbReference type="Proteomes" id="UP000584642">
    <property type="component" value="Unassembled WGS sequence"/>
</dbReference>